<comment type="caution">
    <text evidence="1">The sequence shown here is derived from an EMBL/GenBank/DDBJ whole genome shotgun (WGS) entry which is preliminary data.</text>
</comment>
<organism evidence="1 2">
    <name type="scientific">Devosia riboflavina</name>
    <dbReference type="NCBI Taxonomy" id="46914"/>
    <lineage>
        <taxon>Bacteria</taxon>
        <taxon>Pseudomonadati</taxon>
        <taxon>Pseudomonadota</taxon>
        <taxon>Alphaproteobacteria</taxon>
        <taxon>Hyphomicrobiales</taxon>
        <taxon>Devosiaceae</taxon>
        <taxon>Devosia</taxon>
    </lineage>
</organism>
<keyword evidence="2" id="KW-1185">Reference proteome</keyword>
<accession>A0A087M092</accession>
<dbReference type="AlphaFoldDB" id="A0A087M092"/>
<dbReference type="RefSeq" id="WP_035085051.1">
    <property type="nucleotide sequence ID" value="NZ_JQGC01000015.1"/>
</dbReference>
<dbReference type="OrthoDB" id="7948546at2"/>
<evidence type="ECO:0000313" key="2">
    <source>
        <dbReference type="Proteomes" id="UP000028981"/>
    </source>
</evidence>
<evidence type="ECO:0000313" key="1">
    <source>
        <dbReference type="EMBL" id="KFL30295.1"/>
    </source>
</evidence>
<dbReference type="STRING" id="46914.JP75_17165"/>
<dbReference type="EMBL" id="JQGC01000015">
    <property type="protein sequence ID" value="KFL30295.1"/>
    <property type="molecule type" value="Genomic_DNA"/>
</dbReference>
<sequence>MPTNLTRTDFVLVAHLQATWQRAGKENVDPWLAVEREKRTFSLICQFDPTDGLYHAWLSTWRRRLWDAKGFRIGLDLYQLEEVRAALARFHAIKDRLPVDQRDVGQYHTVDDLEAVVPTRIAQNRRRLESESLKNQAYDETEILFRDGRWMVVRVKGFAAARFWGLGTRWCTTMAEHTFWNYATGGELLVFLTPHGKYQLATRSQMFRNESDDPFDLKVFRGAPPEFHKLLQTYRRH</sequence>
<proteinExistence type="predicted"/>
<name>A0A087M092_9HYPH</name>
<protein>
    <submittedName>
        <fullName evidence="1">Uncharacterized protein</fullName>
    </submittedName>
</protein>
<gene>
    <name evidence="1" type="ORF">JP75_17165</name>
</gene>
<reference evidence="1 2" key="1">
    <citation type="submission" date="2014-08" db="EMBL/GenBank/DDBJ databases">
        <authorList>
            <person name="Hassan Y.I."/>
            <person name="Lepp D."/>
            <person name="Zhou T."/>
        </authorList>
    </citation>
    <scope>NUCLEOTIDE SEQUENCE [LARGE SCALE GENOMIC DNA]</scope>
    <source>
        <strain evidence="1 2">IFO13584</strain>
    </source>
</reference>
<dbReference type="Proteomes" id="UP000028981">
    <property type="component" value="Unassembled WGS sequence"/>
</dbReference>